<sequence>MKKHLLPILIVIAISAIFPICIDKLVLGSNYPSNVNNEVWMSFLGGYLGAIIGAIITLIVMYISINNSNKQLDKTLLAEKEKEIKNIKREFCGYIIKEYAIYNSNMTKAFNSAVSYINTSGVSEYHFMVNSFIACESVYIELVLQLQVNSQYAEIDKLIKDLQIINKRYDVFKTIMIDIDTLKKLKEKDFIKWFENENLAILNDVMNLRKMVKQFVKTNLKQDY</sequence>
<evidence type="ECO:0008006" key="4">
    <source>
        <dbReference type="Google" id="ProtNLM"/>
    </source>
</evidence>
<evidence type="ECO:0000313" key="2">
    <source>
        <dbReference type="EMBL" id="PPK77533.1"/>
    </source>
</evidence>
<reference evidence="2 3" key="1">
    <citation type="submission" date="2018-02" db="EMBL/GenBank/DDBJ databases">
        <title>Genomic Encyclopedia of Archaeal and Bacterial Type Strains, Phase II (KMG-II): from individual species to whole genera.</title>
        <authorList>
            <person name="Goeker M."/>
        </authorList>
    </citation>
    <scope>NUCLEOTIDE SEQUENCE [LARGE SCALE GENOMIC DNA]</scope>
    <source>
        <strain evidence="2 3">DSM 3808</strain>
    </source>
</reference>
<dbReference type="EMBL" id="PTJA01000016">
    <property type="protein sequence ID" value="PPK77533.1"/>
    <property type="molecule type" value="Genomic_DNA"/>
</dbReference>
<gene>
    <name evidence="2" type="ORF">BXY41_11672</name>
</gene>
<protein>
    <recommendedName>
        <fullName evidence="4">Phage abortive infection protein</fullName>
    </recommendedName>
</protein>
<evidence type="ECO:0000313" key="3">
    <source>
        <dbReference type="Proteomes" id="UP000237749"/>
    </source>
</evidence>
<keyword evidence="1" id="KW-0472">Membrane</keyword>
<dbReference type="Proteomes" id="UP000237749">
    <property type="component" value="Unassembled WGS sequence"/>
</dbReference>
<proteinExistence type="predicted"/>
<organism evidence="2 3">
    <name type="scientific">Lacrimispora xylanisolvens</name>
    <dbReference type="NCBI Taxonomy" id="384636"/>
    <lineage>
        <taxon>Bacteria</taxon>
        <taxon>Bacillati</taxon>
        <taxon>Bacillota</taxon>
        <taxon>Clostridia</taxon>
        <taxon>Lachnospirales</taxon>
        <taxon>Lachnospiraceae</taxon>
        <taxon>Lacrimispora</taxon>
    </lineage>
</organism>
<evidence type="ECO:0000256" key="1">
    <source>
        <dbReference type="SAM" id="Phobius"/>
    </source>
</evidence>
<comment type="caution">
    <text evidence="2">The sequence shown here is derived from an EMBL/GenBank/DDBJ whole genome shotgun (WGS) entry which is preliminary data.</text>
</comment>
<name>A0A2S6HJG8_9FIRM</name>
<dbReference type="RefSeq" id="WP_104439300.1">
    <property type="nucleotide sequence ID" value="NZ_PTJA01000016.1"/>
</dbReference>
<keyword evidence="1" id="KW-0812">Transmembrane</keyword>
<dbReference type="AlphaFoldDB" id="A0A2S6HJG8"/>
<keyword evidence="3" id="KW-1185">Reference proteome</keyword>
<accession>A0A2S6HJG8</accession>
<feature type="transmembrane region" description="Helical" evidence="1">
    <location>
        <begin position="44"/>
        <end position="65"/>
    </location>
</feature>
<keyword evidence="1" id="KW-1133">Transmembrane helix</keyword>